<keyword evidence="3" id="KW-1185">Reference proteome</keyword>
<feature type="compositionally biased region" description="Low complexity" evidence="1">
    <location>
        <begin position="29"/>
        <end position="45"/>
    </location>
</feature>
<gene>
    <name evidence="2" type="ORF">CKAN_02565200</name>
</gene>
<dbReference type="EMBL" id="QPKB01000012">
    <property type="protein sequence ID" value="RWR96274.1"/>
    <property type="molecule type" value="Genomic_DNA"/>
</dbReference>
<dbReference type="Proteomes" id="UP000283530">
    <property type="component" value="Unassembled WGS sequence"/>
</dbReference>
<sequence length="79" mass="8692">MNSATNDESENIVTCNCTYQDNTVCHVSSQRSGSSRSASTRVSQPSLPPANVSFSLTYIFHKRNAMLGFHTDCSQYSSH</sequence>
<dbReference type="AlphaFoldDB" id="A0A3S3NXA1"/>
<proteinExistence type="predicted"/>
<feature type="region of interest" description="Disordered" evidence="1">
    <location>
        <begin position="29"/>
        <end position="50"/>
    </location>
</feature>
<accession>A0A3S3NXA1</accession>
<evidence type="ECO:0000313" key="2">
    <source>
        <dbReference type="EMBL" id="RWR96274.1"/>
    </source>
</evidence>
<protein>
    <submittedName>
        <fullName evidence="2">Uncharacterized protein</fullName>
    </submittedName>
</protein>
<evidence type="ECO:0000256" key="1">
    <source>
        <dbReference type="SAM" id="MobiDB-lite"/>
    </source>
</evidence>
<organism evidence="2 3">
    <name type="scientific">Cinnamomum micranthum f. kanehirae</name>
    <dbReference type="NCBI Taxonomy" id="337451"/>
    <lineage>
        <taxon>Eukaryota</taxon>
        <taxon>Viridiplantae</taxon>
        <taxon>Streptophyta</taxon>
        <taxon>Embryophyta</taxon>
        <taxon>Tracheophyta</taxon>
        <taxon>Spermatophyta</taxon>
        <taxon>Magnoliopsida</taxon>
        <taxon>Magnoliidae</taxon>
        <taxon>Laurales</taxon>
        <taxon>Lauraceae</taxon>
        <taxon>Cinnamomum</taxon>
    </lineage>
</organism>
<evidence type="ECO:0000313" key="3">
    <source>
        <dbReference type="Proteomes" id="UP000283530"/>
    </source>
</evidence>
<comment type="caution">
    <text evidence="2">The sequence shown here is derived from an EMBL/GenBank/DDBJ whole genome shotgun (WGS) entry which is preliminary data.</text>
</comment>
<reference evidence="2 3" key="1">
    <citation type="journal article" date="2019" name="Nat. Plants">
        <title>Stout camphor tree genome fills gaps in understanding of flowering plant genome evolution.</title>
        <authorList>
            <person name="Chaw S.M."/>
            <person name="Liu Y.C."/>
            <person name="Wu Y.W."/>
            <person name="Wang H.Y."/>
            <person name="Lin C.I."/>
            <person name="Wu C.S."/>
            <person name="Ke H.M."/>
            <person name="Chang L.Y."/>
            <person name="Hsu C.Y."/>
            <person name="Yang H.T."/>
            <person name="Sudianto E."/>
            <person name="Hsu M.H."/>
            <person name="Wu K.P."/>
            <person name="Wang L.N."/>
            <person name="Leebens-Mack J.H."/>
            <person name="Tsai I.J."/>
        </authorList>
    </citation>
    <scope>NUCLEOTIDE SEQUENCE [LARGE SCALE GENOMIC DNA]</scope>
    <source>
        <strain evidence="3">cv. Chaw 1501</strain>
        <tissue evidence="2">Young leaves</tissue>
    </source>
</reference>
<name>A0A3S3NXA1_9MAGN</name>